<keyword evidence="3" id="KW-0378">Hydrolase</keyword>
<dbReference type="GO" id="GO:0005524">
    <property type="term" value="F:ATP binding"/>
    <property type="evidence" value="ECO:0007669"/>
    <property type="project" value="UniProtKB-KW"/>
</dbReference>
<dbReference type="InterPro" id="IPR050534">
    <property type="entry name" value="Coronavir_polyprotein_1ab"/>
</dbReference>
<organism evidence="9 10">
    <name type="scientific">Nostoc punctiforme NIES-2108</name>
    <dbReference type="NCBI Taxonomy" id="1356359"/>
    <lineage>
        <taxon>Bacteria</taxon>
        <taxon>Bacillati</taxon>
        <taxon>Cyanobacteriota</taxon>
        <taxon>Cyanophyceae</taxon>
        <taxon>Nostocales</taxon>
        <taxon>Nostocaceae</taxon>
        <taxon>Nostoc</taxon>
    </lineage>
</organism>
<comment type="similarity">
    <text evidence="1">Belongs to the DNA2/NAM7 helicase family.</text>
</comment>
<evidence type="ECO:0000313" key="9">
    <source>
        <dbReference type="EMBL" id="RCJ30239.1"/>
    </source>
</evidence>
<evidence type="ECO:0000256" key="1">
    <source>
        <dbReference type="ARBA" id="ARBA00007913"/>
    </source>
</evidence>
<evidence type="ECO:0000256" key="6">
    <source>
        <dbReference type="SAM" id="Coils"/>
    </source>
</evidence>
<dbReference type="GO" id="GO:0016787">
    <property type="term" value="F:hydrolase activity"/>
    <property type="evidence" value="ECO:0007669"/>
    <property type="project" value="UniProtKB-KW"/>
</dbReference>
<sequence length="961" mass="109342">MLESEKLIQIIQAWLGYIRLEELTQAEVERSSDIYSKVVDKGVQLVGNKLLLDSEVFTQFQQQQEAAKRGNKNDVQMAVAFPQIYIINGKGKDQKLKYLPNFTIDISPIFKGNYRKTGWDLTEYEFQPVVVNLMRLYGLEEEQAESLIVASGIGKFLEDTFKGRFPTLRDFLELVDLPEGKYKTSRQPYLLRCDFTPYNALLKLDIQEIFKELQQPDSKAGWLTETHPAMQYLWGQPQSPRHEVMFWGAFPDHPPDEFQASVLKHAQENLLTAVCGPPGTGKTEVFLHLIAQQVVNRALQLVRGEDDANNLILFVGTNNSTVKKFQQRLTINSPAQQFYLPGGNQTIIRKETLPKLQSTQDWLRNTEFDQDSWQQAKLELLQAESEIQQLIEQDRLNTAQKVIDIEQRSQLNEEIQSLNDDIAAKSVSLEAQTEQLSSLAAYENFPIEAYEQIQIALFQAERELPKDSDSMTKRALDWLNATTDKRIFQRLANRINAAVLNTLATAHPFQIPIDPSSLTTAITSVNQKIGFSRQWRNQNLEVTEIQSQIAALTKELELKQAQQQQIQEQLDSYPQADFYSRFYRDHHQLQLELFQRAWAFLLQEVLRRKESVMRALSTYGSVLTGDGGALLKLESHTDAIFRDLSLIFPVITSTLQSMRNMLPILQPNSVKLALVDEAGTTLVHQLFPLLVRSQRAVVAGDPQQIEPIVNMSDDTIKQYLKTAFLDMGMGNEDYYRYAPTAKYTATAYHRAAGASGAEGDLGNGIILSNHYRCTPPIIQFCSPNYPGGLQILSDYNGEAKVKHLLAYHVEGSHTHNTNPEEIDAVETIIASLLKHGYSTNSDDNSKTIGVMSPFSQQANALKYRLSNRWRNFSWDDIGTVHTFQGGEKSAIIFSPYQCHQEHSFWFLNRKPNLLNTAVSRARELFILVGNVRELELAGGETKRLVEHIRLHGEIHTYVRLE</sequence>
<dbReference type="Proteomes" id="UP000252085">
    <property type="component" value="Unassembled WGS sequence"/>
</dbReference>
<proteinExistence type="inferred from homology"/>
<dbReference type="InterPro" id="IPR041677">
    <property type="entry name" value="DNA2/NAM7_AAA_11"/>
</dbReference>
<dbReference type="EMBL" id="LXQE01000191">
    <property type="protein sequence ID" value="RCJ30239.1"/>
    <property type="molecule type" value="Genomic_DNA"/>
</dbReference>
<feature type="domain" description="DNA2/NAM7 helicase helicase" evidence="7">
    <location>
        <begin position="260"/>
        <end position="428"/>
    </location>
</feature>
<feature type="domain" description="DNA2/NAM7 helicase-like C-terminal" evidence="8">
    <location>
        <begin position="769"/>
        <end position="931"/>
    </location>
</feature>
<evidence type="ECO:0000259" key="7">
    <source>
        <dbReference type="Pfam" id="PF13086"/>
    </source>
</evidence>
<dbReference type="CDD" id="cd18808">
    <property type="entry name" value="SF1_C_Upf1"/>
    <property type="match status" value="1"/>
</dbReference>
<gene>
    <name evidence="9" type="ORF">A6769_34210</name>
</gene>
<reference evidence="9 10" key="1">
    <citation type="submission" date="2016-04" db="EMBL/GenBank/DDBJ databases">
        <authorList>
            <person name="Evans L.H."/>
            <person name="Alamgir A."/>
            <person name="Owens N."/>
            <person name="Weber N.D."/>
            <person name="Virtaneva K."/>
            <person name="Barbian K."/>
            <person name="Babar A."/>
            <person name="Rosenke K."/>
        </authorList>
    </citation>
    <scope>NUCLEOTIDE SEQUENCE [LARGE SCALE GENOMIC DNA]</scope>
    <source>
        <strain evidence="9">NIES-2108</strain>
    </source>
</reference>
<evidence type="ECO:0000256" key="4">
    <source>
        <dbReference type="ARBA" id="ARBA00022806"/>
    </source>
</evidence>
<keyword evidence="6" id="KW-0175">Coiled coil</keyword>
<dbReference type="InterPro" id="IPR047187">
    <property type="entry name" value="SF1_C_Upf1"/>
</dbReference>
<dbReference type="SUPFAM" id="SSF52540">
    <property type="entry name" value="P-loop containing nucleoside triphosphate hydrolases"/>
    <property type="match status" value="1"/>
</dbReference>
<keyword evidence="5" id="KW-0067">ATP-binding</keyword>
<dbReference type="Pfam" id="PF13086">
    <property type="entry name" value="AAA_11"/>
    <property type="match status" value="1"/>
</dbReference>
<dbReference type="Gene3D" id="3.40.50.300">
    <property type="entry name" value="P-loop containing nucleotide triphosphate hydrolases"/>
    <property type="match status" value="3"/>
</dbReference>
<evidence type="ECO:0000313" key="10">
    <source>
        <dbReference type="Proteomes" id="UP000252085"/>
    </source>
</evidence>
<dbReference type="InterPro" id="IPR041679">
    <property type="entry name" value="DNA2/NAM7-like_C"/>
</dbReference>
<evidence type="ECO:0000259" key="8">
    <source>
        <dbReference type="Pfam" id="PF13087"/>
    </source>
</evidence>
<name>A0A367R219_NOSPU</name>
<evidence type="ECO:0000256" key="3">
    <source>
        <dbReference type="ARBA" id="ARBA00022801"/>
    </source>
</evidence>
<feature type="coiled-coil region" evidence="6">
    <location>
        <begin position="542"/>
        <end position="569"/>
    </location>
</feature>
<keyword evidence="4" id="KW-0347">Helicase</keyword>
<evidence type="ECO:0000256" key="5">
    <source>
        <dbReference type="ARBA" id="ARBA00022840"/>
    </source>
</evidence>
<dbReference type="GO" id="GO:0043139">
    <property type="term" value="F:5'-3' DNA helicase activity"/>
    <property type="evidence" value="ECO:0007669"/>
    <property type="project" value="TreeGrafter"/>
</dbReference>
<keyword evidence="2" id="KW-0547">Nucleotide-binding</keyword>
<dbReference type="Pfam" id="PF13087">
    <property type="entry name" value="AAA_12"/>
    <property type="match status" value="1"/>
</dbReference>
<dbReference type="PANTHER" id="PTHR43788:SF8">
    <property type="entry name" value="DNA-BINDING PROTEIN SMUBP-2"/>
    <property type="match status" value="1"/>
</dbReference>
<dbReference type="InterPro" id="IPR027417">
    <property type="entry name" value="P-loop_NTPase"/>
</dbReference>
<comment type="caution">
    <text evidence="9">The sequence shown here is derived from an EMBL/GenBank/DDBJ whole genome shotgun (WGS) entry which is preliminary data.</text>
</comment>
<accession>A0A367R219</accession>
<evidence type="ECO:0008006" key="11">
    <source>
        <dbReference type="Google" id="ProtNLM"/>
    </source>
</evidence>
<dbReference type="PANTHER" id="PTHR43788">
    <property type="entry name" value="DNA2/NAM7 HELICASE FAMILY MEMBER"/>
    <property type="match status" value="1"/>
</dbReference>
<dbReference type="AlphaFoldDB" id="A0A367R219"/>
<evidence type="ECO:0000256" key="2">
    <source>
        <dbReference type="ARBA" id="ARBA00022741"/>
    </source>
</evidence>
<protein>
    <recommendedName>
        <fullName evidence="11">Superfamily I DNA/RNA helicase</fullName>
    </recommendedName>
</protein>